<proteinExistence type="predicted"/>
<dbReference type="EMBL" id="JBEPNJ010000021">
    <property type="protein sequence ID" value="MET3774047.1"/>
    <property type="molecule type" value="Genomic_DNA"/>
</dbReference>
<dbReference type="Proteomes" id="UP001549207">
    <property type="component" value="Unassembled WGS sequence"/>
</dbReference>
<reference evidence="1" key="1">
    <citation type="submission" date="2024-06" db="EMBL/GenBank/DDBJ databases">
        <title>Genomic Encyclopedia of Type Strains, Phase IV (KMG-IV): sequencing the most valuable type-strain genomes for metagenomic binning, comparative biology and taxonomic classification.</title>
        <authorList>
            <person name="Goeker M."/>
        </authorList>
    </citation>
    <scope>NUCLEOTIDE SEQUENCE</scope>
    <source>
        <strain evidence="1">SJCon</strain>
    </source>
</reference>
<evidence type="ECO:0000313" key="2">
    <source>
        <dbReference type="Proteomes" id="UP001549207"/>
    </source>
</evidence>
<sequence length="66" mass="7444">MSTDDAIIIEAHDRASRDLQLEEATRLLSEKAKDRGILITRYSFRSFTATLSSGVEYGLIQELDLL</sequence>
<evidence type="ECO:0000313" key="1">
    <source>
        <dbReference type="EMBL" id="MET3774047.1"/>
    </source>
</evidence>
<name>A0ACC6TJX4_9MICC</name>
<comment type="caution">
    <text evidence="1">The sequence shown here is derived from an EMBL/GenBank/DDBJ whole genome shotgun (WGS) entry which is preliminary data.</text>
</comment>
<keyword evidence="2" id="KW-1185">Reference proteome</keyword>
<protein>
    <submittedName>
        <fullName evidence="1">Uncharacterized protein</fullName>
    </submittedName>
</protein>
<organism evidence="1 2">
    <name type="scientific">Arthrobacter nitrophenolicus</name>
    <dbReference type="NCBI Taxonomy" id="683150"/>
    <lineage>
        <taxon>Bacteria</taxon>
        <taxon>Bacillati</taxon>
        <taxon>Actinomycetota</taxon>
        <taxon>Actinomycetes</taxon>
        <taxon>Micrococcales</taxon>
        <taxon>Micrococcaceae</taxon>
        <taxon>Arthrobacter</taxon>
    </lineage>
</organism>
<gene>
    <name evidence="1" type="ORF">ABIC98_003717</name>
</gene>
<accession>A0ACC6TJX4</accession>